<keyword evidence="3" id="KW-1185">Reference proteome</keyword>
<feature type="transmembrane region" description="Helical" evidence="1">
    <location>
        <begin position="52"/>
        <end position="73"/>
    </location>
</feature>
<keyword evidence="1" id="KW-0812">Transmembrane</keyword>
<reference evidence="2 3" key="1">
    <citation type="submission" date="2015-12" db="EMBL/GenBank/DDBJ databases">
        <title>The genome of Folsomia candida.</title>
        <authorList>
            <person name="Faddeeva A."/>
            <person name="Derks M.F."/>
            <person name="Anvar Y."/>
            <person name="Smit S."/>
            <person name="Van Straalen N."/>
            <person name="Roelofs D."/>
        </authorList>
    </citation>
    <scope>NUCLEOTIDE SEQUENCE [LARGE SCALE GENOMIC DNA]</scope>
    <source>
        <strain evidence="2 3">VU population</strain>
        <tissue evidence="2">Whole body</tissue>
    </source>
</reference>
<feature type="transmembrane region" description="Helical" evidence="1">
    <location>
        <begin position="377"/>
        <end position="397"/>
    </location>
</feature>
<evidence type="ECO:0000256" key="1">
    <source>
        <dbReference type="SAM" id="Phobius"/>
    </source>
</evidence>
<feature type="transmembrane region" description="Helical" evidence="1">
    <location>
        <begin position="192"/>
        <end position="213"/>
    </location>
</feature>
<dbReference type="EMBL" id="LNIX01000002">
    <property type="protein sequence ID" value="OXA60095.1"/>
    <property type="molecule type" value="Genomic_DNA"/>
</dbReference>
<accession>A0A226ER37</accession>
<feature type="transmembrane region" description="Helical" evidence="1">
    <location>
        <begin position="665"/>
        <end position="686"/>
    </location>
</feature>
<protein>
    <submittedName>
        <fullName evidence="2">Uncharacterized protein</fullName>
    </submittedName>
</protein>
<name>A0A226ER37_FOLCA</name>
<feature type="transmembrane region" description="Helical" evidence="1">
    <location>
        <begin position="560"/>
        <end position="584"/>
    </location>
</feature>
<dbReference type="Proteomes" id="UP000198287">
    <property type="component" value="Unassembled WGS sequence"/>
</dbReference>
<organism evidence="2 3">
    <name type="scientific">Folsomia candida</name>
    <name type="common">Springtail</name>
    <dbReference type="NCBI Taxonomy" id="158441"/>
    <lineage>
        <taxon>Eukaryota</taxon>
        <taxon>Metazoa</taxon>
        <taxon>Ecdysozoa</taxon>
        <taxon>Arthropoda</taxon>
        <taxon>Hexapoda</taxon>
        <taxon>Collembola</taxon>
        <taxon>Entomobryomorpha</taxon>
        <taxon>Isotomoidea</taxon>
        <taxon>Isotomidae</taxon>
        <taxon>Proisotominae</taxon>
        <taxon>Folsomia</taxon>
    </lineage>
</organism>
<dbReference type="OrthoDB" id="6366728at2759"/>
<feature type="transmembrane region" description="Helical" evidence="1">
    <location>
        <begin position="635"/>
        <end position="658"/>
    </location>
</feature>
<feature type="transmembrane region" description="Helical" evidence="1">
    <location>
        <begin position="465"/>
        <end position="484"/>
    </location>
</feature>
<dbReference type="AlphaFoldDB" id="A0A226ER37"/>
<gene>
    <name evidence="2" type="ORF">Fcan01_04684</name>
</gene>
<feature type="transmembrane region" description="Helical" evidence="1">
    <location>
        <begin position="731"/>
        <end position="759"/>
    </location>
</feature>
<comment type="caution">
    <text evidence="2">The sequence shown here is derived from an EMBL/GenBank/DDBJ whole genome shotgun (WGS) entry which is preliminary data.</text>
</comment>
<feature type="transmembrane region" description="Helical" evidence="1">
    <location>
        <begin position="348"/>
        <end position="365"/>
    </location>
</feature>
<evidence type="ECO:0000313" key="3">
    <source>
        <dbReference type="Proteomes" id="UP000198287"/>
    </source>
</evidence>
<proteinExistence type="predicted"/>
<sequence>MATISLPEFNYNHLPKFEVFPHYSTKPEDIPFKFVQRKSQNLADPSRKHKNFTVAAFLVTCFNFGFTLLIFPFRFKRQLSKSSLHLFEPESSLILYTNKFQQMLCALAHALLMFQYFSECRQLPFSSLNPKTHPGIYFLIFDDVTDFIYKGVTILVLWVKKDKFYKVITFITDSGSRNLEVFRLNRALPQRLAIILYGYYTVLAVLSTFLGFANASSPTVSRFWRTYLGIGRYNFFLSGASNFAQSSEISSPKEIAFASMALVGMIFRQFFSIFADGLVLAACATLWWSARNLAHIVRKDITLIELQMEQQKLRKNKIYFESEYVFCPENTLKEFDALRTLSSLMNKAISAIVLCYVTEALFYYSTGLNAIFLAKDWLRRVRSITFFLNMVGILFMSGDTCRQVNRMAEWISAIKKKSSLNLNAIPILDSDESTVLLNELKNRSISITGHIFVMDYNAVFSLSRILIFFICYAYTIIAAAFSVIGHTPDSSTRSAIFPDINLLFRTYFGIARFNFFSANSTITDAAVTTEGVNPLQIVAAVVAFTGVLYRQLFGLFTDGLLLMGCLTLWFPAKIFSSLVAAHIVELEALLDPQSLRNLIVLTEEQHIFHVHKISKNYDSLKELCKLVNDTFSLVLLLYMTEALFSYSINLNAIFLYNFWIQRARLIAYMLSFIGMLMISGDIGLQISKLNEWVYLVNKLQQRIKHTRIRFNKNICIVDVSQWLDELSSNSVIIHGVIFVMDYATVFSIIGTIVTFFIIFSSSEQGN</sequence>
<keyword evidence="1" id="KW-1133">Transmembrane helix</keyword>
<evidence type="ECO:0000313" key="2">
    <source>
        <dbReference type="EMBL" id="OXA60095.1"/>
    </source>
</evidence>
<keyword evidence="1" id="KW-0472">Membrane</keyword>
<feature type="transmembrane region" description="Helical" evidence="1">
    <location>
        <begin position="270"/>
        <end position="290"/>
    </location>
</feature>